<dbReference type="Proteomes" id="UP000254537">
    <property type="component" value="Chromosome"/>
</dbReference>
<keyword evidence="1" id="KW-0812">Transmembrane</keyword>
<organism evidence="2 3">
    <name type="scientific">Crenobacter cavernae</name>
    <dbReference type="NCBI Taxonomy" id="2290923"/>
    <lineage>
        <taxon>Bacteria</taxon>
        <taxon>Pseudomonadati</taxon>
        <taxon>Pseudomonadota</taxon>
        <taxon>Betaproteobacteria</taxon>
        <taxon>Neisseriales</taxon>
        <taxon>Neisseriaceae</taxon>
        <taxon>Crenobacter</taxon>
    </lineage>
</organism>
<protein>
    <submittedName>
        <fullName evidence="2">YggT family protein</fullName>
    </submittedName>
</protein>
<sequence>MIYQTLQFLIRTVFELFALVLLLRFYLQVARAPFNHPLAQFSMALTNFLVLKARRVIPSVKSYDAATLGIAWVVLLIANVASLLLNAVMAYDLVAPQTWLALGLLAVLDLFRLSLYLLMGAVLVQAVLSWVNPYNPLTPILDALTRPYLKPFRRAQVGGVDLSPLILLLIIQVILSAPLPYLEWGLLSQLKPAL</sequence>
<dbReference type="OrthoDB" id="9806665at2"/>
<dbReference type="EMBL" id="CP031337">
    <property type="protein sequence ID" value="AXK38905.1"/>
    <property type="molecule type" value="Genomic_DNA"/>
</dbReference>
<evidence type="ECO:0000256" key="1">
    <source>
        <dbReference type="SAM" id="Phobius"/>
    </source>
</evidence>
<dbReference type="GO" id="GO:0016020">
    <property type="term" value="C:membrane"/>
    <property type="evidence" value="ECO:0007669"/>
    <property type="project" value="InterPro"/>
</dbReference>
<gene>
    <name evidence="2" type="ORF">DWG20_05350</name>
</gene>
<feature type="transmembrane region" description="Helical" evidence="1">
    <location>
        <begin position="162"/>
        <end position="182"/>
    </location>
</feature>
<reference evidence="2 3" key="1">
    <citation type="submission" date="2018-07" db="EMBL/GenBank/DDBJ databases">
        <title>Crenobacter cavernae sp. nov., isolated from a karst cave.</title>
        <authorList>
            <person name="Zhu H."/>
        </authorList>
    </citation>
    <scope>NUCLEOTIDE SEQUENCE [LARGE SCALE GENOMIC DNA]</scope>
    <source>
        <strain evidence="2 3">K1W11S-77</strain>
    </source>
</reference>
<dbReference type="AlphaFoldDB" id="A0A345Y4Q3"/>
<feature type="transmembrane region" description="Helical" evidence="1">
    <location>
        <begin position="6"/>
        <end position="26"/>
    </location>
</feature>
<feature type="transmembrane region" description="Helical" evidence="1">
    <location>
        <begin position="100"/>
        <end position="128"/>
    </location>
</feature>
<proteinExistence type="predicted"/>
<dbReference type="Pfam" id="PF02325">
    <property type="entry name" value="CCB3_YggT"/>
    <property type="match status" value="2"/>
</dbReference>
<dbReference type="KEGG" id="ccah:DWG20_05350"/>
<keyword evidence="1" id="KW-0472">Membrane</keyword>
<dbReference type="InterPro" id="IPR003425">
    <property type="entry name" value="CCB3/YggT"/>
</dbReference>
<evidence type="ECO:0000313" key="3">
    <source>
        <dbReference type="Proteomes" id="UP000254537"/>
    </source>
</evidence>
<feature type="transmembrane region" description="Helical" evidence="1">
    <location>
        <begin position="69"/>
        <end position="88"/>
    </location>
</feature>
<accession>A0A345Y4Q3</accession>
<keyword evidence="1" id="KW-1133">Transmembrane helix</keyword>
<dbReference type="RefSeq" id="WP_115432840.1">
    <property type="nucleotide sequence ID" value="NZ_CP031337.1"/>
</dbReference>
<name>A0A345Y4Q3_9NEIS</name>
<evidence type="ECO:0000313" key="2">
    <source>
        <dbReference type="EMBL" id="AXK38905.1"/>
    </source>
</evidence>